<dbReference type="VEuPathDB" id="FungiDB:H310_11340"/>
<dbReference type="EMBL" id="KI913982">
    <property type="protein sequence ID" value="ETV95038.1"/>
    <property type="molecule type" value="Genomic_DNA"/>
</dbReference>
<accession>A0A024TLY2</accession>
<sequence>MCATETRPPVLAHVVRDPIKVGFVDAALDNLIAIVEHEAHCGFGVAQARLRHRLHSVRSMGAQSTRPCGHTARRPLTWHSADATAAEPAKRCKLPPHRLDPDSAFVQVRYPCHSTTWIRGSPVCIEWTVRDDQVQNVRIELCQVGSAVSTVLTACAPNSGWFVLERVPWGVLGDGFYIRVTDAAASHAVRQAQSQLFCVATTRWPVRYPHLTTSSSTPPPPPAPHLVRFP</sequence>
<evidence type="ECO:0000313" key="2">
    <source>
        <dbReference type="EMBL" id="ETV95038.1"/>
    </source>
</evidence>
<evidence type="ECO:0000256" key="1">
    <source>
        <dbReference type="SAM" id="MobiDB-lite"/>
    </source>
</evidence>
<dbReference type="RefSeq" id="XP_008876211.1">
    <property type="nucleotide sequence ID" value="XM_008877989.1"/>
</dbReference>
<protein>
    <submittedName>
        <fullName evidence="2">Uncharacterized protein</fullName>
    </submittedName>
</protein>
<dbReference type="eggNOG" id="ENOG502S2TU">
    <property type="taxonomic scope" value="Eukaryota"/>
</dbReference>
<reference evidence="2" key="1">
    <citation type="submission" date="2013-12" db="EMBL/GenBank/DDBJ databases">
        <title>The Genome Sequence of Aphanomyces invadans NJM9701.</title>
        <authorList>
            <consortium name="The Broad Institute Genomics Platform"/>
            <person name="Russ C."/>
            <person name="Tyler B."/>
            <person name="van West P."/>
            <person name="Dieguez-Uribeondo J."/>
            <person name="Young S.K."/>
            <person name="Zeng Q."/>
            <person name="Gargeya S."/>
            <person name="Fitzgerald M."/>
            <person name="Abouelleil A."/>
            <person name="Alvarado L."/>
            <person name="Chapman S.B."/>
            <person name="Gainer-Dewar J."/>
            <person name="Goldberg J."/>
            <person name="Griggs A."/>
            <person name="Gujja S."/>
            <person name="Hansen M."/>
            <person name="Howarth C."/>
            <person name="Imamovic A."/>
            <person name="Ireland A."/>
            <person name="Larimer J."/>
            <person name="McCowan C."/>
            <person name="Murphy C."/>
            <person name="Pearson M."/>
            <person name="Poon T.W."/>
            <person name="Priest M."/>
            <person name="Roberts A."/>
            <person name="Saif S."/>
            <person name="Shea T."/>
            <person name="Sykes S."/>
            <person name="Wortman J."/>
            <person name="Nusbaum C."/>
            <person name="Birren B."/>
        </authorList>
    </citation>
    <scope>NUCLEOTIDE SEQUENCE [LARGE SCALE GENOMIC DNA]</scope>
    <source>
        <strain evidence="2">NJM9701</strain>
    </source>
</reference>
<dbReference type="GeneID" id="20088390"/>
<organism evidence="2">
    <name type="scientific">Aphanomyces invadans</name>
    <dbReference type="NCBI Taxonomy" id="157072"/>
    <lineage>
        <taxon>Eukaryota</taxon>
        <taxon>Sar</taxon>
        <taxon>Stramenopiles</taxon>
        <taxon>Oomycota</taxon>
        <taxon>Saprolegniomycetes</taxon>
        <taxon>Saprolegniales</taxon>
        <taxon>Verrucalvaceae</taxon>
        <taxon>Aphanomyces</taxon>
    </lineage>
</organism>
<dbReference type="OrthoDB" id="2413528at2759"/>
<gene>
    <name evidence="2" type="ORF">H310_11340</name>
</gene>
<proteinExistence type="predicted"/>
<feature type="region of interest" description="Disordered" evidence="1">
    <location>
        <begin position="210"/>
        <end position="230"/>
    </location>
</feature>
<dbReference type="AlphaFoldDB" id="A0A024TLY2"/>
<name>A0A024TLY2_9STRA</name>